<dbReference type="InterPro" id="IPR008988">
    <property type="entry name" value="Transcriptional_repressor_C"/>
</dbReference>
<name>A0ABY2SRB8_9HYPH</name>
<dbReference type="Pfam" id="PF04023">
    <property type="entry name" value="FeoA"/>
    <property type="match status" value="1"/>
</dbReference>
<dbReference type="InterPro" id="IPR007167">
    <property type="entry name" value="Fe-transptr_FeoA-like"/>
</dbReference>
<dbReference type="SUPFAM" id="SSF50037">
    <property type="entry name" value="C-terminal domain of transcriptional repressors"/>
    <property type="match status" value="1"/>
</dbReference>
<reference evidence="3 4" key="1">
    <citation type="submission" date="2019-04" db="EMBL/GenBank/DDBJ databases">
        <authorList>
            <person name="Li M."/>
            <person name="Gao C."/>
        </authorList>
    </citation>
    <scope>NUCLEOTIDE SEQUENCE [LARGE SCALE GENOMIC DNA]</scope>
    <source>
        <strain evidence="3 4">BGMRC 2031</strain>
    </source>
</reference>
<dbReference type="InterPro" id="IPR053184">
    <property type="entry name" value="FeoA-like"/>
</dbReference>
<feature type="domain" description="Ferrous iron transporter FeoA-like" evidence="2">
    <location>
        <begin position="9"/>
        <end position="80"/>
    </location>
</feature>
<dbReference type="InterPro" id="IPR038157">
    <property type="entry name" value="FeoA_core_dom"/>
</dbReference>
<dbReference type="RefSeq" id="WP_136990019.1">
    <property type="nucleotide sequence ID" value="NZ_SZPQ01000011.1"/>
</dbReference>
<evidence type="ECO:0000313" key="3">
    <source>
        <dbReference type="EMBL" id="TKI06579.1"/>
    </source>
</evidence>
<dbReference type="PANTHER" id="PTHR43151">
    <property type="entry name" value="FEOA FAMILY PROTEIN"/>
    <property type="match status" value="1"/>
</dbReference>
<evidence type="ECO:0000313" key="4">
    <source>
        <dbReference type="Proteomes" id="UP000305202"/>
    </source>
</evidence>
<proteinExistence type="predicted"/>
<dbReference type="SMART" id="SM00899">
    <property type="entry name" value="FeoA"/>
    <property type="match status" value="1"/>
</dbReference>
<keyword evidence="4" id="KW-1185">Reference proteome</keyword>
<dbReference type="Gene3D" id="2.30.30.90">
    <property type="match status" value="1"/>
</dbReference>
<dbReference type="EMBL" id="SZPQ01000011">
    <property type="protein sequence ID" value="TKI06579.1"/>
    <property type="molecule type" value="Genomic_DNA"/>
</dbReference>
<evidence type="ECO:0000256" key="1">
    <source>
        <dbReference type="ARBA" id="ARBA00023004"/>
    </source>
</evidence>
<keyword evidence="1" id="KW-0408">Iron</keyword>
<dbReference type="PANTHER" id="PTHR43151:SF1">
    <property type="entry name" value="SSR2333 PROTEIN"/>
    <property type="match status" value="1"/>
</dbReference>
<dbReference type="Proteomes" id="UP000305202">
    <property type="component" value="Unassembled WGS sequence"/>
</dbReference>
<sequence length="84" mass="8990">MSDAASRLVSLTRAPLGEKAVVALIRFNGEGRERLAELGLRTGSEIRLIQRDGDGPLLVAVADTRIAVDFAMAGKIMISLIARK</sequence>
<evidence type="ECO:0000259" key="2">
    <source>
        <dbReference type="SMART" id="SM00899"/>
    </source>
</evidence>
<organism evidence="3 4">
    <name type="scientific">Martelella alba</name>
    <dbReference type="NCBI Taxonomy" id="2590451"/>
    <lineage>
        <taxon>Bacteria</taxon>
        <taxon>Pseudomonadati</taxon>
        <taxon>Pseudomonadota</taxon>
        <taxon>Alphaproteobacteria</taxon>
        <taxon>Hyphomicrobiales</taxon>
        <taxon>Aurantimonadaceae</taxon>
        <taxon>Martelella</taxon>
    </lineage>
</organism>
<comment type="caution">
    <text evidence="3">The sequence shown here is derived from an EMBL/GenBank/DDBJ whole genome shotgun (WGS) entry which is preliminary data.</text>
</comment>
<protein>
    <submittedName>
        <fullName evidence="3">Ferrous iron transport protein A</fullName>
    </submittedName>
</protein>
<accession>A0ABY2SRB8</accession>
<gene>
    <name evidence="3" type="ORF">FCN80_10045</name>
</gene>